<dbReference type="OrthoDB" id="310895at2759"/>
<dbReference type="CDD" id="cd07106">
    <property type="entry name" value="ALDH_AldA-AAD23400"/>
    <property type="match status" value="1"/>
</dbReference>
<keyword evidence="2 6" id="KW-0560">Oxidoreductase</keyword>
<dbReference type="FunFam" id="3.40.605.10:FF:000007">
    <property type="entry name" value="NAD/NADP-dependent betaine aldehyde dehydrogenase"/>
    <property type="match status" value="1"/>
</dbReference>
<dbReference type="InterPro" id="IPR016162">
    <property type="entry name" value="Ald_DH_N"/>
</dbReference>
<comment type="catalytic activity">
    <reaction evidence="4">
        <text>an aldehyde + NAD(+) + H2O = a carboxylate + NADH + 2 H(+)</text>
        <dbReference type="Rhea" id="RHEA:16185"/>
        <dbReference type="ChEBI" id="CHEBI:15377"/>
        <dbReference type="ChEBI" id="CHEBI:15378"/>
        <dbReference type="ChEBI" id="CHEBI:17478"/>
        <dbReference type="ChEBI" id="CHEBI:29067"/>
        <dbReference type="ChEBI" id="CHEBI:57540"/>
        <dbReference type="ChEBI" id="CHEBI:57945"/>
        <dbReference type="EC" id="1.2.1.3"/>
    </reaction>
</comment>
<protein>
    <recommendedName>
        <fullName evidence="3">aldehyde dehydrogenase (NAD(+))</fullName>
        <ecNumber evidence="3">1.2.1.3</ecNumber>
    </recommendedName>
</protein>
<feature type="region of interest" description="Disordered" evidence="7">
    <location>
        <begin position="34"/>
        <end position="57"/>
    </location>
</feature>
<evidence type="ECO:0000313" key="10">
    <source>
        <dbReference type="Proteomes" id="UP000258309"/>
    </source>
</evidence>
<reference evidence="9 10" key="1">
    <citation type="submission" date="2018-05" db="EMBL/GenBank/DDBJ databases">
        <title>Draft genome sequence of Scytalidium lignicola DSM 105466, a ubiquitous saprotrophic fungus.</title>
        <authorList>
            <person name="Buettner E."/>
            <person name="Gebauer A.M."/>
            <person name="Hofrichter M."/>
            <person name="Liers C."/>
            <person name="Kellner H."/>
        </authorList>
    </citation>
    <scope>NUCLEOTIDE SEQUENCE [LARGE SCALE GENOMIC DNA]</scope>
    <source>
        <strain evidence="9 10">DSM 105466</strain>
    </source>
</reference>
<dbReference type="SUPFAM" id="SSF53720">
    <property type="entry name" value="ALDH-like"/>
    <property type="match status" value="1"/>
</dbReference>
<evidence type="ECO:0000313" key="9">
    <source>
        <dbReference type="EMBL" id="RFU30131.1"/>
    </source>
</evidence>
<dbReference type="GO" id="GO:0004029">
    <property type="term" value="F:aldehyde dehydrogenase (NAD+) activity"/>
    <property type="evidence" value="ECO:0007669"/>
    <property type="project" value="UniProtKB-EC"/>
</dbReference>
<dbReference type="InterPro" id="IPR029510">
    <property type="entry name" value="Ald_DH_CS_GLU"/>
</dbReference>
<evidence type="ECO:0000256" key="5">
    <source>
        <dbReference type="PROSITE-ProRule" id="PRU10007"/>
    </source>
</evidence>
<proteinExistence type="inferred from homology"/>
<dbReference type="Proteomes" id="UP000258309">
    <property type="component" value="Unassembled WGS sequence"/>
</dbReference>
<dbReference type="InterPro" id="IPR015590">
    <property type="entry name" value="Aldehyde_DH_dom"/>
</dbReference>
<organism evidence="9 10">
    <name type="scientific">Scytalidium lignicola</name>
    <name type="common">Hyphomycete</name>
    <dbReference type="NCBI Taxonomy" id="5539"/>
    <lineage>
        <taxon>Eukaryota</taxon>
        <taxon>Fungi</taxon>
        <taxon>Dikarya</taxon>
        <taxon>Ascomycota</taxon>
        <taxon>Pezizomycotina</taxon>
        <taxon>Leotiomycetes</taxon>
        <taxon>Leotiomycetes incertae sedis</taxon>
        <taxon>Scytalidium</taxon>
    </lineage>
</organism>
<evidence type="ECO:0000259" key="8">
    <source>
        <dbReference type="Pfam" id="PF00171"/>
    </source>
</evidence>
<feature type="domain" description="Aldehyde dehydrogenase" evidence="8">
    <location>
        <begin position="36"/>
        <end position="465"/>
    </location>
</feature>
<comment type="caution">
    <text evidence="9">The sequence shown here is derived from an EMBL/GenBank/DDBJ whole genome shotgun (WGS) entry which is preliminary data.</text>
</comment>
<feature type="non-terminal residue" evidence="9">
    <location>
        <position position="1"/>
    </location>
</feature>
<dbReference type="FunFam" id="3.40.309.10:FF:000009">
    <property type="entry name" value="Aldehyde dehydrogenase A"/>
    <property type="match status" value="1"/>
</dbReference>
<dbReference type="PANTHER" id="PTHR11699">
    <property type="entry name" value="ALDEHYDE DEHYDROGENASE-RELATED"/>
    <property type="match status" value="1"/>
</dbReference>
<dbReference type="InterPro" id="IPR016160">
    <property type="entry name" value="Ald_DH_CS_CYS"/>
</dbReference>
<dbReference type="EMBL" id="NCSJ02000108">
    <property type="protein sequence ID" value="RFU30131.1"/>
    <property type="molecule type" value="Genomic_DNA"/>
</dbReference>
<dbReference type="PROSITE" id="PS00687">
    <property type="entry name" value="ALDEHYDE_DEHYDR_GLU"/>
    <property type="match status" value="1"/>
</dbReference>
<dbReference type="STRING" id="5539.A0A3E2HAF4"/>
<sequence>MAPSATDNHNTNSILSKISFDKFQNVINGKLVPTSQTRHGINPATKKANPEVPVSTPKDVDDAVAAAKAAFKTWSRTSIQERQEKLLAYAEALKEHASDFAKLLTIEQGKPLKFAAGELADAYRWITGIAKMNVLEEVIEDTEDRTVISRHTPLGVVVGIVPWNFPIQLASGKIAPALLTGNCIIIKPSPFTPYCGLKLAELAQKFFPPGVVQALSGDDNLGPWLTAHPGVDKISFTGSTATGKRVMESASKTLKRITLELGGNDPAIICKSVNIEEMAPKVALSALFNSGQVCIAIKRIYIHKDIYDKFRDAMVEFIKTIRVGDGLDEGSFLGPVQNSMQYTRVQGFFDEIEKEGQKVAVGGKVADSNGYFITPTIIDNPKDNSRLVVEEPFGPILPLLPWSDEDEVIDRANNTRMGLGASVWSNDLDEASRIARRLEAGTVWVNAHLELAPEFPFGGHKESDAAFEEKAYLKDMKAEALWRFLGQ</sequence>
<dbReference type="EC" id="1.2.1.3" evidence="3"/>
<evidence type="ECO:0000256" key="7">
    <source>
        <dbReference type="SAM" id="MobiDB-lite"/>
    </source>
</evidence>
<dbReference type="InterPro" id="IPR016163">
    <property type="entry name" value="Ald_DH_C"/>
</dbReference>
<dbReference type="PROSITE" id="PS00070">
    <property type="entry name" value="ALDEHYDE_DEHYDR_CYS"/>
    <property type="match status" value="1"/>
</dbReference>
<evidence type="ECO:0000256" key="4">
    <source>
        <dbReference type="ARBA" id="ARBA00049194"/>
    </source>
</evidence>
<feature type="non-terminal residue" evidence="9">
    <location>
        <position position="487"/>
    </location>
</feature>
<dbReference type="InterPro" id="IPR016161">
    <property type="entry name" value="Ald_DH/histidinol_DH"/>
</dbReference>
<gene>
    <name evidence="9" type="ORF">B7463_g6193</name>
</gene>
<evidence type="ECO:0000256" key="2">
    <source>
        <dbReference type="ARBA" id="ARBA00023002"/>
    </source>
</evidence>
<comment type="similarity">
    <text evidence="1 6">Belongs to the aldehyde dehydrogenase family.</text>
</comment>
<dbReference type="Gene3D" id="3.40.605.10">
    <property type="entry name" value="Aldehyde Dehydrogenase, Chain A, domain 1"/>
    <property type="match status" value="1"/>
</dbReference>
<evidence type="ECO:0000256" key="6">
    <source>
        <dbReference type="RuleBase" id="RU003345"/>
    </source>
</evidence>
<name>A0A3E2HAF4_SCYLI</name>
<dbReference type="InterPro" id="IPR044086">
    <property type="entry name" value="LUC3-like"/>
</dbReference>
<dbReference type="Gene3D" id="3.40.309.10">
    <property type="entry name" value="Aldehyde Dehydrogenase, Chain A, domain 2"/>
    <property type="match status" value="1"/>
</dbReference>
<dbReference type="Pfam" id="PF00171">
    <property type="entry name" value="Aldedh"/>
    <property type="match status" value="1"/>
</dbReference>
<feature type="active site" evidence="5">
    <location>
        <position position="260"/>
    </location>
</feature>
<dbReference type="OMA" id="SWSKVPW"/>
<evidence type="ECO:0000256" key="3">
    <source>
        <dbReference type="ARBA" id="ARBA00024226"/>
    </source>
</evidence>
<keyword evidence="10" id="KW-1185">Reference proteome</keyword>
<dbReference type="AlphaFoldDB" id="A0A3E2HAF4"/>
<evidence type="ECO:0000256" key="1">
    <source>
        <dbReference type="ARBA" id="ARBA00009986"/>
    </source>
</evidence>
<accession>A0A3E2HAF4</accession>